<sequence>MTIQYPRNILYTNNPARNPAVPVTATRIRLFRGSHWGYTSRRKQLRLSANRSASRQKNTPGGRSHAFIVIANASNVRVIDRNTMSRPAAYREEDVLGWTSSGGLGVRTSGSRSSMRGLQGTTDSASTWVQVRAGNVETFPVEMGKRAKRDDAEERREEWGRRAPEGSGPRPVPIRTVFLRADLSSAFMSLRNCRLQVVDLEAPTRIKAACVGGTDVVERSLEPRELGGRIVLNRRRGERWIQLHGMSCNLLQGGEAKLALARELSYAYINGCKCSSDHHAVILVQNVRDARVGDPEGFSAARDHAASGSAGKNTSASWCSTGAQSVDPFPVYKRRSRCVTKSSCGCASGSPPLLDARHVADMPWLASEEESAGAHEQAKSAWFK</sequence>
<feature type="compositionally biased region" description="Basic and acidic residues" evidence="1">
    <location>
        <begin position="144"/>
        <end position="164"/>
    </location>
</feature>
<dbReference type="Proteomes" id="UP000053558">
    <property type="component" value="Unassembled WGS sequence"/>
</dbReference>
<dbReference type="KEGG" id="cput:CONPUDRAFT_76477"/>
<comment type="caution">
    <text evidence="2">The sequence shown here is derived from an EMBL/GenBank/DDBJ whole genome shotgun (WGS) entry which is preliminary data.</text>
</comment>
<organism evidence="2 3">
    <name type="scientific">Coniophora puteana (strain RWD-64-598)</name>
    <name type="common">Brown rot fungus</name>
    <dbReference type="NCBI Taxonomy" id="741705"/>
    <lineage>
        <taxon>Eukaryota</taxon>
        <taxon>Fungi</taxon>
        <taxon>Dikarya</taxon>
        <taxon>Basidiomycota</taxon>
        <taxon>Agaricomycotina</taxon>
        <taxon>Agaricomycetes</taxon>
        <taxon>Agaricomycetidae</taxon>
        <taxon>Boletales</taxon>
        <taxon>Coniophorineae</taxon>
        <taxon>Coniophoraceae</taxon>
        <taxon>Coniophora</taxon>
    </lineage>
</organism>
<gene>
    <name evidence="2" type="ORF">CONPUDRAFT_76477</name>
</gene>
<dbReference type="RefSeq" id="XP_007772945.1">
    <property type="nucleotide sequence ID" value="XM_007774755.1"/>
</dbReference>
<dbReference type="GeneID" id="19209506"/>
<accession>A0A5M3MD21</accession>
<evidence type="ECO:0000256" key="1">
    <source>
        <dbReference type="SAM" id="MobiDB-lite"/>
    </source>
</evidence>
<dbReference type="EMBL" id="JH711585">
    <property type="protein sequence ID" value="EIW76936.1"/>
    <property type="molecule type" value="Genomic_DNA"/>
</dbReference>
<name>A0A5M3MD21_CONPW</name>
<dbReference type="AlphaFoldDB" id="A0A5M3MD21"/>
<keyword evidence="3" id="KW-1185">Reference proteome</keyword>
<protein>
    <submittedName>
        <fullName evidence="2">Uncharacterized protein</fullName>
    </submittedName>
</protein>
<proteinExistence type="predicted"/>
<feature type="region of interest" description="Disordered" evidence="1">
    <location>
        <begin position="144"/>
        <end position="168"/>
    </location>
</feature>
<evidence type="ECO:0000313" key="2">
    <source>
        <dbReference type="EMBL" id="EIW76936.1"/>
    </source>
</evidence>
<reference evidence="3" key="1">
    <citation type="journal article" date="2012" name="Science">
        <title>The Paleozoic origin of enzymatic lignin decomposition reconstructed from 31 fungal genomes.</title>
        <authorList>
            <person name="Floudas D."/>
            <person name="Binder M."/>
            <person name="Riley R."/>
            <person name="Barry K."/>
            <person name="Blanchette R.A."/>
            <person name="Henrissat B."/>
            <person name="Martinez A.T."/>
            <person name="Otillar R."/>
            <person name="Spatafora J.W."/>
            <person name="Yadav J.S."/>
            <person name="Aerts A."/>
            <person name="Benoit I."/>
            <person name="Boyd A."/>
            <person name="Carlson A."/>
            <person name="Copeland A."/>
            <person name="Coutinho P.M."/>
            <person name="de Vries R.P."/>
            <person name="Ferreira P."/>
            <person name="Findley K."/>
            <person name="Foster B."/>
            <person name="Gaskell J."/>
            <person name="Glotzer D."/>
            <person name="Gorecki P."/>
            <person name="Heitman J."/>
            <person name="Hesse C."/>
            <person name="Hori C."/>
            <person name="Igarashi K."/>
            <person name="Jurgens J.A."/>
            <person name="Kallen N."/>
            <person name="Kersten P."/>
            <person name="Kohler A."/>
            <person name="Kuees U."/>
            <person name="Kumar T.K.A."/>
            <person name="Kuo A."/>
            <person name="LaButti K."/>
            <person name="Larrondo L.F."/>
            <person name="Lindquist E."/>
            <person name="Ling A."/>
            <person name="Lombard V."/>
            <person name="Lucas S."/>
            <person name="Lundell T."/>
            <person name="Martin R."/>
            <person name="McLaughlin D.J."/>
            <person name="Morgenstern I."/>
            <person name="Morin E."/>
            <person name="Murat C."/>
            <person name="Nagy L.G."/>
            <person name="Nolan M."/>
            <person name="Ohm R.A."/>
            <person name="Patyshakuliyeva A."/>
            <person name="Rokas A."/>
            <person name="Ruiz-Duenas F.J."/>
            <person name="Sabat G."/>
            <person name="Salamov A."/>
            <person name="Samejima M."/>
            <person name="Schmutz J."/>
            <person name="Slot J.C."/>
            <person name="St John F."/>
            <person name="Stenlid J."/>
            <person name="Sun H."/>
            <person name="Sun S."/>
            <person name="Syed K."/>
            <person name="Tsang A."/>
            <person name="Wiebenga A."/>
            <person name="Young D."/>
            <person name="Pisabarro A."/>
            <person name="Eastwood D.C."/>
            <person name="Martin F."/>
            <person name="Cullen D."/>
            <person name="Grigoriev I.V."/>
            <person name="Hibbett D.S."/>
        </authorList>
    </citation>
    <scope>NUCLEOTIDE SEQUENCE [LARGE SCALE GENOMIC DNA]</scope>
    <source>
        <strain evidence="3">RWD-64-598 SS2</strain>
    </source>
</reference>
<evidence type="ECO:0000313" key="3">
    <source>
        <dbReference type="Proteomes" id="UP000053558"/>
    </source>
</evidence>